<evidence type="ECO:0000256" key="3">
    <source>
        <dbReference type="ARBA" id="ARBA00022982"/>
    </source>
</evidence>
<dbReference type="InterPro" id="IPR017896">
    <property type="entry name" value="4Fe4S_Fe-S-bd"/>
</dbReference>
<evidence type="ECO:0000256" key="5">
    <source>
        <dbReference type="ARBA" id="ARBA00023014"/>
    </source>
</evidence>
<dbReference type="EMBL" id="FNRK01000010">
    <property type="protein sequence ID" value="SEA44001.1"/>
    <property type="molecule type" value="Genomic_DNA"/>
</dbReference>
<dbReference type="Gene3D" id="3.30.70.20">
    <property type="match status" value="1"/>
</dbReference>
<dbReference type="InterPro" id="IPR051269">
    <property type="entry name" value="Fe-S_cluster_ET"/>
</dbReference>
<dbReference type="PANTHER" id="PTHR36923">
    <property type="entry name" value="FERREDOXIN"/>
    <property type="match status" value="1"/>
</dbReference>
<reference evidence="8 9" key="1">
    <citation type="submission" date="2016-10" db="EMBL/GenBank/DDBJ databases">
        <authorList>
            <person name="de Groot N.N."/>
        </authorList>
    </citation>
    <scope>NUCLEOTIDE SEQUENCE [LARGE SCALE GENOMIC DNA]</scope>
    <source>
        <strain evidence="8 9">SR12</strain>
    </source>
</reference>
<dbReference type="SUPFAM" id="SSF54862">
    <property type="entry name" value="4Fe-4S ferredoxins"/>
    <property type="match status" value="1"/>
</dbReference>
<dbReference type="STRING" id="81409.SAMN04515656_11071"/>
<name>A0A1H4B783_9FIRM</name>
<dbReference type="PROSITE" id="PS00198">
    <property type="entry name" value="4FE4S_FER_1"/>
    <property type="match status" value="1"/>
</dbReference>
<keyword evidence="4 6" id="KW-0408">Iron</keyword>
<dbReference type="InterPro" id="IPR001080">
    <property type="entry name" value="3Fe4S_ferredoxin"/>
</dbReference>
<keyword evidence="9" id="KW-1185">Reference proteome</keyword>
<sequence length="63" mass="6703">MRVTINDECIGCGLCVAECPEVFDMGDEGVACVLTDDIAPDLEEKVREAAEGCPVAAIEIEED</sequence>
<dbReference type="GO" id="GO:0005506">
    <property type="term" value="F:iron ion binding"/>
    <property type="evidence" value="ECO:0007669"/>
    <property type="project" value="UniProtKB-UniRule"/>
</dbReference>
<evidence type="ECO:0000313" key="9">
    <source>
        <dbReference type="Proteomes" id="UP000199394"/>
    </source>
</evidence>
<dbReference type="PROSITE" id="PS51379">
    <property type="entry name" value="4FE4S_FER_2"/>
    <property type="match status" value="1"/>
</dbReference>
<evidence type="ECO:0000259" key="7">
    <source>
        <dbReference type="PROSITE" id="PS51379"/>
    </source>
</evidence>
<keyword evidence="5 6" id="KW-0411">Iron-sulfur</keyword>
<evidence type="ECO:0000256" key="4">
    <source>
        <dbReference type="ARBA" id="ARBA00023004"/>
    </source>
</evidence>
<comment type="function">
    <text evidence="6">Ferredoxins are iron-sulfur proteins that transfer electrons in a wide variety of metabolic reactions.</text>
</comment>
<feature type="domain" description="4Fe-4S ferredoxin-type" evidence="7">
    <location>
        <begin position="1"/>
        <end position="28"/>
    </location>
</feature>
<dbReference type="OrthoDB" id="9803319at2"/>
<evidence type="ECO:0000256" key="1">
    <source>
        <dbReference type="ARBA" id="ARBA00022448"/>
    </source>
</evidence>
<dbReference type="Proteomes" id="UP000199394">
    <property type="component" value="Unassembled WGS sequence"/>
</dbReference>
<dbReference type="GO" id="GO:0009055">
    <property type="term" value="F:electron transfer activity"/>
    <property type="evidence" value="ECO:0007669"/>
    <property type="project" value="UniProtKB-UniRule"/>
</dbReference>
<evidence type="ECO:0000256" key="6">
    <source>
        <dbReference type="RuleBase" id="RU368020"/>
    </source>
</evidence>
<keyword evidence="3 6" id="KW-0249">Electron transport</keyword>
<keyword evidence="1 6" id="KW-0813">Transport</keyword>
<dbReference type="PRINTS" id="PR00352">
    <property type="entry name" value="3FE4SFRDOXIN"/>
</dbReference>
<evidence type="ECO:0000256" key="2">
    <source>
        <dbReference type="ARBA" id="ARBA00022723"/>
    </source>
</evidence>
<evidence type="ECO:0000313" key="8">
    <source>
        <dbReference type="EMBL" id="SEA44001.1"/>
    </source>
</evidence>
<protein>
    <recommendedName>
        <fullName evidence="6">Ferredoxin</fullName>
    </recommendedName>
</protein>
<dbReference type="InterPro" id="IPR017900">
    <property type="entry name" value="4Fe4S_Fe_S_CS"/>
</dbReference>
<proteinExistence type="predicted"/>
<dbReference type="RefSeq" id="WP_090307007.1">
    <property type="nucleotide sequence ID" value="NZ_FNRK01000010.1"/>
</dbReference>
<accession>A0A1H4B783</accession>
<dbReference type="AlphaFoldDB" id="A0A1H4B783"/>
<dbReference type="Pfam" id="PF13370">
    <property type="entry name" value="Fer4_13"/>
    <property type="match status" value="1"/>
</dbReference>
<dbReference type="GO" id="GO:0051536">
    <property type="term" value="F:iron-sulfur cluster binding"/>
    <property type="evidence" value="ECO:0007669"/>
    <property type="project" value="UniProtKB-KW"/>
</dbReference>
<gene>
    <name evidence="8" type="ORF">SAMN04515656_11071</name>
</gene>
<dbReference type="PANTHER" id="PTHR36923:SF3">
    <property type="entry name" value="FERREDOXIN"/>
    <property type="match status" value="1"/>
</dbReference>
<keyword evidence="2 6" id="KW-0479">Metal-binding</keyword>
<organism evidence="8 9">
    <name type="scientific">Eubacterium aggregans</name>
    <dbReference type="NCBI Taxonomy" id="81409"/>
    <lineage>
        <taxon>Bacteria</taxon>
        <taxon>Bacillati</taxon>
        <taxon>Bacillota</taxon>
        <taxon>Clostridia</taxon>
        <taxon>Eubacteriales</taxon>
        <taxon>Eubacteriaceae</taxon>
        <taxon>Eubacterium</taxon>
    </lineage>
</organism>